<dbReference type="GeneID" id="93166027"/>
<sequence>MDYILEFDEFIRSIKQNIDTKYSFLLGAGASVESGIPCASECIWEWKRDIFISQNPTLAEMHNNIKSQNIKRSIQNWLDNQGTYPKEGEDIEYSYYIEKAFRIPDDRRKYFERNITGKTPSLGYHILCLLAEREIIKSVWTTNFDGLIIKAAHKYQLVPIEVTLESQDRIYRTDANKELLCIALHGDYKYGPLKNSKEELDSQSDIFVNALSFEASKRYFVVMGYSGRDKSLMQAIERSFCRSGAGRLYWCGYGRNIAPEVRVLIEKLNLYGREAFYIPTDGFDKTMLNIAHMCFEDKELQEEVEKLKADLGAGYECRTTTFSPYKEGVNKIVDTNVYPIKFPDKCYQFEVKNSSVMNLWDYCKQLIDYNIVAVPYNGMIYAWGNRNSISNMCGPNVNGTIELVPLTRKIFFDNGTLKSMLLKTLLIVIGKHSNCKYNRNKIWRESKKINYTINGKNIEAYQGIRFSLFMDWKYSYLTLTPAFYYKDRNNVSKEENKEFSDRFMEQICKMQANKNYAAYIKHWINIIFPDGKSIISMYPCNSESGFEFTIVNKSLLVGLRSRQALHNPDDDMKKRICIGGAELADTELKFYNPAQNAMHTDFHPMRGLINNKPYDFYMNNRLFKSNISLGVISPVGSEKKLEDFLDRLNKKHKVNYNVDYVIDYPGFQSVYGVGLSVPLIAEWALLDDKMLNKANLYQSCLNFGDQIKKKIEYLKSRDSVDVIIIYIPKEYELFTFFNDGNIHYDLHDYVKAFSVQRHISTQFIREKTIDSELDCQIAWALSLAIYVKAGRTPWILSGLRTDTAFAGIGYSVDHIKTDNQTLIGCSHIYGADGQGLRYKLSKIKDVTFDSKNNPYLSENEAYQLGLNIKELFFDSFKTLPQRVVIHKRFPFQKQEIDGLTKCLGSAGVKDIDLIEITLEDRFRCFEYDRRLQIDGYPVRRGVCFAINENTAYLYTHGIAPSVKNANLRYIQGGKSIPAPLKIVKHYGNGDLAQIATEILGLSKMNWNSFGLYSKLPCTIQSSNAIARVGWLLSQYEGVVYDYRNFM</sequence>
<evidence type="ECO:0000313" key="1">
    <source>
        <dbReference type="EMBL" id="KMW10671.1"/>
    </source>
</evidence>
<dbReference type="InterPro" id="IPR012337">
    <property type="entry name" value="RNaseH-like_sf"/>
</dbReference>
<reference evidence="1 2" key="1">
    <citation type="submission" date="2011-04" db="EMBL/GenBank/DDBJ databases">
        <title>The Genome Sequence of Clostridium citroniae WAL-19142.</title>
        <authorList>
            <consortium name="The Broad Institute Genome Sequencing Platform"/>
            <person name="Earl A."/>
            <person name="Ward D."/>
            <person name="Feldgarden M."/>
            <person name="Gevers D."/>
            <person name="Warren Y.A."/>
            <person name="Tyrrell K.L."/>
            <person name="Citron D.M."/>
            <person name="Goldstein E.J."/>
            <person name="Daigneault M."/>
            <person name="Allen-Vercoe E."/>
            <person name="Young S.K."/>
            <person name="Zeng Q."/>
            <person name="Gargeya S."/>
            <person name="Fitzgerald M."/>
            <person name="Haas B."/>
            <person name="Abouelleil A."/>
            <person name="Alvarado L."/>
            <person name="Arachchi H.M."/>
            <person name="Berlin A."/>
            <person name="Brown A."/>
            <person name="Chapman S.B."/>
            <person name="Chen Z."/>
            <person name="Dunbar C."/>
            <person name="Freedman E."/>
            <person name="Gearin G."/>
            <person name="Gellesch M."/>
            <person name="Goldberg J."/>
            <person name="Griggs A."/>
            <person name="Gujja S."/>
            <person name="Heilman E.R."/>
            <person name="Heiman D."/>
            <person name="Howarth C."/>
            <person name="Larson L."/>
            <person name="Lui A."/>
            <person name="MacDonald P.J."/>
            <person name="Mehta T."/>
            <person name="Montmayeur A."/>
            <person name="Murphy C."/>
            <person name="Neiman D."/>
            <person name="Pearson M."/>
            <person name="Priest M."/>
            <person name="Roberts A."/>
            <person name="Saif S."/>
            <person name="Shea T."/>
            <person name="Shenoy N."/>
            <person name="Sisk P."/>
            <person name="Stolte C."/>
            <person name="Sykes S."/>
            <person name="White J."/>
            <person name="Yandava C."/>
            <person name="Wortman J."/>
            <person name="Nusbaum C."/>
            <person name="Birren B."/>
        </authorList>
    </citation>
    <scope>NUCLEOTIDE SEQUENCE [LARGE SCALE GENOMIC DNA]</scope>
    <source>
        <strain evidence="1 2">WAL-19142</strain>
    </source>
</reference>
<dbReference type="SUPFAM" id="SSF52467">
    <property type="entry name" value="DHS-like NAD/FAD-binding domain"/>
    <property type="match status" value="1"/>
</dbReference>
<dbReference type="EMBL" id="ADLK01000059">
    <property type="protein sequence ID" value="KMW10671.1"/>
    <property type="molecule type" value="Genomic_DNA"/>
</dbReference>
<dbReference type="GO" id="GO:0003676">
    <property type="term" value="F:nucleic acid binding"/>
    <property type="evidence" value="ECO:0007669"/>
    <property type="project" value="InterPro"/>
</dbReference>
<dbReference type="InterPro" id="IPR036397">
    <property type="entry name" value="RNaseH_sf"/>
</dbReference>
<proteinExistence type="predicted"/>
<dbReference type="Gene3D" id="3.40.50.2300">
    <property type="match status" value="1"/>
</dbReference>
<gene>
    <name evidence="1" type="ORF">HMPREF9470_05521</name>
</gene>
<dbReference type="Gene3D" id="3.30.420.10">
    <property type="entry name" value="Ribonuclease H-like superfamily/Ribonuclease H"/>
    <property type="match status" value="1"/>
</dbReference>
<dbReference type="PATRIC" id="fig|742734.4.peg.5908"/>
<dbReference type="AlphaFoldDB" id="A0A0J9BEN7"/>
<comment type="caution">
    <text evidence="1">The sequence shown here is derived from an EMBL/GenBank/DDBJ whole genome shotgun (WGS) entry which is preliminary data.</text>
</comment>
<dbReference type="Pfam" id="PF13289">
    <property type="entry name" value="SIR2_2"/>
    <property type="match status" value="1"/>
</dbReference>
<evidence type="ECO:0000313" key="2">
    <source>
        <dbReference type="Proteomes" id="UP000037392"/>
    </source>
</evidence>
<dbReference type="Proteomes" id="UP000037392">
    <property type="component" value="Unassembled WGS sequence"/>
</dbReference>
<dbReference type="SUPFAM" id="SSF53098">
    <property type="entry name" value="Ribonuclease H-like"/>
    <property type="match status" value="1"/>
</dbReference>
<name>A0A0J9BEN7_9FIRM</name>
<dbReference type="RefSeq" id="WP_048931269.1">
    <property type="nucleotide sequence ID" value="NZ_KQ235888.1"/>
</dbReference>
<protein>
    <submittedName>
        <fullName evidence="1">Uncharacterized protein</fullName>
    </submittedName>
</protein>
<dbReference type="OrthoDB" id="530017at2"/>
<dbReference type="Gene3D" id="3.40.50.1220">
    <property type="entry name" value="TPP-binding domain"/>
    <property type="match status" value="1"/>
</dbReference>
<dbReference type="CDD" id="cd04659">
    <property type="entry name" value="Piwi_piwi-like_ProArk"/>
    <property type="match status" value="1"/>
</dbReference>
<organism evidence="1 2">
    <name type="scientific">[Clostridium] citroniae WAL-19142</name>
    <dbReference type="NCBI Taxonomy" id="742734"/>
    <lineage>
        <taxon>Bacteria</taxon>
        <taxon>Bacillati</taxon>
        <taxon>Bacillota</taxon>
        <taxon>Clostridia</taxon>
        <taxon>Lachnospirales</taxon>
        <taxon>Lachnospiraceae</taxon>
        <taxon>Enterocloster</taxon>
    </lineage>
</organism>
<accession>A0A0J9BEN7</accession>
<dbReference type="InterPro" id="IPR029035">
    <property type="entry name" value="DHS-like_NAD/FAD-binding_dom"/>
</dbReference>